<protein>
    <submittedName>
        <fullName evidence="3">Uncharacterized protein</fullName>
    </submittedName>
</protein>
<proteinExistence type="predicted"/>
<dbReference type="Proteomes" id="UP000621492">
    <property type="component" value="Unassembled WGS sequence"/>
</dbReference>
<evidence type="ECO:0000313" key="3">
    <source>
        <dbReference type="EMBL" id="GGB37810.1"/>
    </source>
</evidence>
<keyword evidence="2" id="KW-1133">Transmembrane helix</keyword>
<evidence type="ECO:0000256" key="2">
    <source>
        <dbReference type="SAM" id="Phobius"/>
    </source>
</evidence>
<feature type="transmembrane region" description="Helical" evidence="2">
    <location>
        <begin position="7"/>
        <end position="28"/>
    </location>
</feature>
<feature type="compositionally biased region" description="Basic and acidic residues" evidence="1">
    <location>
        <begin position="138"/>
        <end position="178"/>
    </location>
</feature>
<feature type="compositionally biased region" description="Low complexity" evidence="1">
    <location>
        <begin position="114"/>
        <end position="127"/>
    </location>
</feature>
<keyword evidence="4" id="KW-1185">Reference proteome</keyword>
<gene>
    <name evidence="3" type="ORF">GCM10011409_14140</name>
</gene>
<evidence type="ECO:0000256" key="1">
    <source>
        <dbReference type="SAM" id="MobiDB-lite"/>
    </source>
</evidence>
<dbReference type="AlphaFoldDB" id="A0A9W5TW44"/>
<organism evidence="3 4">
    <name type="scientific">Lentibacillus populi</name>
    <dbReference type="NCBI Taxonomy" id="1827502"/>
    <lineage>
        <taxon>Bacteria</taxon>
        <taxon>Bacillati</taxon>
        <taxon>Bacillota</taxon>
        <taxon>Bacilli</taxon>
        <taxon>Bacillales</taxon>
        <taxon>Bacillaceae</taxon>
        <taxon>Lentibacillus</taxon>
    </lineage>
</organism>
<feature type="compositionally biased region" description="Polar residues" evidence="1">
    <location>
        <begin position="128"/>
        <end position="137"/>
    </location>
</feature>
<reference evidence="3" key="2">
    <citation type="submission" date="2020-09" db="EMBL/GenBank/DDBJ databases">
        <authorList>
            <person name="Sun Q."/>
            <person name="Zhou Y."/>
        </authorList>
    </citation>
    <scope>NUCLEOTIDE SEQUENCE</scope>
    <source>
        <strain evidence="3">CGMCC 1.15454</strain>
    </source>
</reference>
<feature type="compositionally biased region" description="Low complexity" evidence="1">
    <location>
        <begin position="196"/>
        <end position="206"/>
    </location>
</feature>
<feature type="region of interest" description="Disordered" evidence="1">
    <location>
        <begin position="102"/>
        <end position="225"/>
    </location>
</feature>
<feature type="compositionally biased region" description="Basic and acidic residues" evidence="1">
    <location>
        <begin position="207"/>
        <end position="225"/>
    </location>
</feature>
<dbReference type="RefSeq" id="WP_088052829.1">
    <property type="nucleotide sequence ID" value="NZ_BMJD01000007.1"/>
</dbReference>
<accession>A0A9W5TW44</accession>
<keyword evidence="2" id="KW-0472">Membrane</keyword>
<comment type="caution">
    <text evidence="3">The sequence shown here is derived from an EMBL/GenBank/DDBJ whole genome shotgun (WGS) entry which is preliminary data.</text>
</comment>
<keyword evidence="2" id="KW-0812">Transmembrane</keyword>
<dbReference type="EMBL" id="BMJD01000007">
    <property type="protein sequence ID" value="GGB37810.1"/>
    <property type="molecule type" value="Genomic_DNA"/>
</dbReference>
<name>A0A9W5TW44_9BACI</name>
<reference evidence="3" key="1">
    <citation type="journal article" date="2014" name="Int. J. Syst. Evol. Microbiol.">
        <title>Complete genome sequence of Corynebacterium casei LMG S-19264T (=DSM 44701T), isolated from a smear-ripened cheese.</title>
        <authorList>
            <consortium name="US DOE Joint Genome Institute (JGI-PGF)"/>
            <person name="Walter F."/>
            <person name="Albersmeier A."/>
            <person name="Kalinowski J."/>
            <person name="Ruckert C."/>
        </authorList>
    </citation>
    <scope>NUCLEOTIDE SEQUENCE</scope>
    <source>
        <strain evidence="3">CGMCC 1.15454</strain>
    </source>
</reference>
<evidence type="ECO:0000313" key="4">
    <source>
        <dbReference type="Proteomes" id="UP000621492"/>
    </source>
</evidence>
<sequence length="225" mass="24340">MDVKKEAVGIIATILLVIPLAGGGFWIVKSLTSNPAASKTDENRTFLARNHSSNSLTNTQKTLSIAFLDQDEVEKMVLEDEAELVDDGDEYMINTDMNKAGGESAVSWSSENQTESGGSTVTKSSGSNNRSIGNQTRTESKSEKKDSEDKVDKQDNKKNTDHMDKSKEQDDNATDKDNNQGNVKPEQGNNKEEDSGNGSDGNSSAEEPSKEPGKDEVKDGGEMKD</sequence>